<geneLocation type="plastid" evidence="8"/>
<evidence type="ECO:0000256" key="4">
    <source>
        <dbReference type="ARBA" id="ARBA00022640"/>
    </source>
</evidence>
<accession>A0A8F0JYX3</accession>
<dbReference type="RefSeq" id="YP_011005349.1">
    <property type="nucleotide sequence ID" value="NC_085296.1"/>
</dbReference>
<sequence>MKNLKLKRPSVLSTKKIMDSVESAYKKKNLSQIFVGDTIKVGVFIKEGNKERVQYYQGIILGKNNSGINLTISVRKVFQGIGVERKFLVHSPKLESIEVIKSSRVRRSKLYYLRNIIGKGSRLKQRFRTK</sequence>
<dbReference type="SUPFAM" id="SSF50104">
    <property type="entry name" value="Translation proteins SH3-like domain"/>
    <property type="match status" value="1"/>
</dbReference>
<dbReference type="GO" id="GO:0005762">
    <property type="term" value="C:mitochondrial large ribosomal subunit"/>
    <property type="evidence" value="ECO:0007669"/>
    <property type="project" value="TreeGrafter"/>
</dbReference>
<dbReference type="InterPro" id="IPR008991">
    <property type="entry name" value="Translation_prot_SH3-like_sf"/>
</dbReference>
<dbReference type="NCBIfam" id="TIGR01024">
    <property type="entry name" value="rplS_bact"/>
    <property type="match status" value="1"/>
</dbReference>
<dbReference type="GO" id="GO:0006412">
    <property type="term" value="P:translation"/>
    <property type="evidence" value="ECO:0007669"/>
    <property type="project" value="InterPro"/>
</dbReference>
<dbReference type="InterPro" id="IPR001857">
    <property type="entry name" value="Ribosomal_bL19"/>
</dbReference>
<proteinExistence type="inferred from homology"/>
<dbReference type="PRINTS" id="PR00061">
    <property type="entry name" value="RIBOSOMALL19"/>
</dbReference>
<dbReference type="HAMAP" id="MF_00402">
    <property type="entry name" value="Ribosomal_bL19"/>
    <property type="match status" value="1"/>
</dbReference>
<dbReference type="GeneID" id="87703458"/>
<dbReference type="PANTHER" id="PTHR15680">
    <property type="entry name" value="RIBOSOMAL PROTEIN L19"/>
    <property type="match status" value="1"/>
</dbReference>
<evidence type="ECO:0000256" key="1">
    <source>
        <dbReference type="ARBA" id="ARBA00004229"/>
    </source>
</evidence>
<evidence type="ECO:0000256" key="2">
    <source>
        <dbReference type="ARBA" id="ARBA00005781"/>
    </source>
</evidence>
<keyword evidence="3" id="KW-0150">Chloroplast</keyword>
<evidence type="ECO:0000256" key="7">
    <source>
        <dbReference type="ARBA" id="ARBA00035376"/>
    </source>
</evidence>
<evidence type="ECO:0000256" key="3">
    <source>
        <dbReference type="ARBA" id="ARBA00022528"/>
    </source>
</evidence>
<dbReference type="PANTHER" id="PTHR15680:SF9">
    <property type="entry name" value="LARGE RIBOSOMAL SUBUNIT PROTEIN BL19M"/>
    <property type="match status" value="1"/>
</dbReference>
<organism evidence="8">
    <name type="scientific">Chorda asiatica</name>
    <dbReference type="NCBI Taxonomy" id="1281577"/>
    <lineage>
        <taxon>Eukaryota</taxon>
        <taxon>Sar</taxon>
        <taxon>Stramenopiles</taxon>
        <taxon>Ochrophyta</taxon>
        <taxon>PX clade</taxon>
        <taxon>Phaeophyceae</taxon>
        <taxon>Laminariales</taxon>
        <taxon>Chordaceae</taxon>
        <taxon>Chorda</taxon>
    </lineage>
</organism>
<dbReference type="GO" id="GO:0003735">
    <property type="term" value="F:structural constituent of ribosome"/>
    <property type="evidence" value="ECO:0007669"/>
    <property type="project" value="InterPro"/>
</dbReference>
<keyword evidence="4 8" id="KW-0934">Plastid</keyword>
<dbReference type="AlphaFoldDB" id="A0A8F0JYX3"/>
<dbReference type="GO" id="GO:0009507">
    <property type="term" value="C:chloroplast"/>
    <property type="evidence" value="ECO:0007669"/>
    <property type="project" value="UniProtKB-SubCell"/>
</dbReference>
<keyword evidence="5 8" id="KW-0689">Ribosomal protein</keyword>
<dbReference type="InterPro" id="IPR038657">
    <property type="entry name" value="Ribosomal_bL19_sf"/>
</dbReference>
<dbReference type="Gene3D" id="2.30.30.790">
    <property type="match status" value="1"/>
</dbReference>
<dbReference type="InterPro" id="IPR018257">
    <property type="entry name" value="Ribosomal_bL19_CS"/>
</dbReference>
<evidence type="ECO:0000256" key="6">
    <source>
        <dbReference type="ARBA" id="ARBA00023274"/>
    </source>
</evidence>
<keyword evidence="6" id="KW-0687">Ribonucleoprotein</keyword>
<comment type="similarity">
    <text evidence="2">Belongs to the bacterial ribosomal protein bL19 family.</text>
</comment>
<evidence type="ECO:0000256" key="5">
    <source>
        <dbReference type="ARBA" id="ARBA00022980"/>
    </source>
</evidence>
<protein>
    <recommendedName>
        <fullName evidence="7">50S ribosomal protein L19, chloroplastic</fullName>
    </recommendedName>
</protein>
<dbReference type="EMBL" id="MZ156037">
    <property type="protein sequence ID" value="QWK43093.1"/>
    <property type="molecule type" value="Genomic_DNA"/>
</dbReference>
<dbReference type="PIRSF" id="PIRSF002191">
    <property type="entry name" value="Ribosomal_L19"/>
    <property type="match status" value="1"/>
</dbReference>
<dbReference type="Pfam" id="PF01245">
    <property type="entry name" value="Ribosomal_L19"/>
    <property type="match status" value="1"/>
</dbReference>
<comment type="subcellular location">
    <subcellularLocation>
        <location evidence="1">Plastid</location>
        <location evidence="1">Chloroplast</location>
    </subcellularLocation>
</comment>
<name>A0A8F0JYX3_9PHAE</name>
<evidence type="ECO:0000313" key="8">
    <source>
        <dbReference type="EMBL" id="QWK43093.1"/>
    </source>
</evidence>
<dbReference type="PROSITE" id="PS01015">
    <property type="entry name" value="RIBOSOMAL_L19"/>
    <property type="match status" value="1"/>
</dbReference>
<gene>
    <name evidence="8" type="primary">rpl19</name>
</gene>
<reference evidence="8" key="1">
    <citation type="journal article" date="2021" name="Genome Biol. Evol.">
        <title>Genomic rearrangements and sequence evolution across brown algal organelles.</title>
        <authorList>
            <person name="Starko S."/>
            <person name="Bringloe T.T."/>
            <person name="Gomez M.S."/>
            <person name="Darby H."/>
            <person name="Graham S.W."/>
            <person name="Martone P.T."/>
        </authorList>
    </citation>
    <scope>NUCLEOTIDE SEQUENCE</scope>
</reference>